<protein>
    <submittedName>
        <fullName evidence="1">Uncharacterized protein</fullName>
    </submittedName>
</protein>
<dbReference type="Proteomes" id="UP001472677">
    <property type="component" value="Unassembled WGS sequence"/>
</dbReference>
<organism evidence="1 2">
    <name type="scientific">Hibiscus sabdariffa</name>
    <name type="common">roselle</name>
    <dbReference type="NCBI Taxonomy" id="183260"/>
    <lineage>
        <taxon>Eukaryota</taxon>
        <taxon>Viridiplantae</taxon>
        <taxon>Streptophyta</taxon>
        <taxon>Embryophyta</taxon>
        <taxon>Tracheophyta</taxon>
        <taxon>Spermatophyta</taxon>
        <taxon>Magnoliopsida</taxon>
        <taxon>eudicotyledons</taxon>
        <taxon>Gunneridae</taxon>
        <taxon>Pentapetalae</taxon>
        <taxon>rosids</taxon>
        <taxon>malvids</taxon>
        <taxon>Malvales</taxon>
        <taxon>Malvaceae</taxon>
        <taxon>Malvoideae</taxon>
        <taxon>Hibiscus</taxon>
    </lineage>
</organism>
<comment type="caution">
    <text evidence="1">The sequence shown here is derived from an EMBL/GenBank/DDBJ whole genome shotgun (WGS) entry which is preliminary data.</text>
</comment>
<gene>
    <name evidence="1" type="ORF">V6N12_000582</name>
</gene>
<keyword evidence="2" id="KW-1185">Reference proteome</keyword>
<name>A0ABR1ZH23_9ROSI</name>
<accession>A0ABR1ZH23</accession>
<dbReference type="EMBL" id="JBBPBM010002219">
    <property type="protein sequence ID" value="KAK8479729.1"/>
    <property type="molecule type" value="Genomic_DNA"/>
</dbReference>
<evidence type="ECO:0000313" key="2">
    <source>
        <dbReference type="Proteomes" id="UP001472677"/>
    </source>
</evidence>
<reference evidence="1 2" key="1">
    <citation type="journal article" date="2024" name="G3 (Bethesda)">
        <title>Genome assembly of Hibiscus sabdariffa L. provides insights into metabolisms of medicinal natural products.</title>
        <authorList>
            <person name="Kim T."/>
        </authorList>
    </citation>
    <scope>NUCLEOTIDE SEQUENCE [LARGE SCALE GENOMIC DNA]</scope>
    <source>
        <strain evidence="1">TK-2024</strain>
        <tissue evidence="1">Old leaves</tissue>
    </source>
</reference>
<evidence type="ECO:0000313" key="1">
    <source>
        <dbReference type="EMBL" id="KAK8479729.1"/>
    </source>
</evidence>
<proteinExistence type="predicted"/>
<sequence length="119" mass="13537">MMEQRLSVWRKEKLAESGKPDLKMPLSTMEKFNGGIKLGSSEKLSGTTTFNDMSTWRSTTATASRVLHIWLLSAGCWFRLGLVLRQSSFMNEKKGFLLRMILNWTAAARWRRGGGSYKS</sequence>